<evidence type="ECO:0000256" key="3">
    <source>
        <dbReference type="ARBA" id="ARBA00023015"/>
    </source>
</evidence>
<dbReference type="InterPro" id="IPR003593">
    <property type="entry name" value="AAA+_ATPase"/>
</dbReference>
<keyword evidence="5" id="KW-0804">Transcription</keyword>
<dbReference type="PROSITE" id="PS00688">
    <property type="entry name" value="SIGMA54_INTERACT_3"/>
    <property type="match status" value="1"/>
</dbReference>
<dbReference type="InterPro" id="IPR027417">
    <property type="entry name" value="P-loop_NTPase"/>
</dbReference>
<evidence type="ECO:0000313" key="8">
    <source>
        <dbReference type="Proteomes" id="UP000538292"/>
    </source>
</evidence>
<dbReference type="AlphaFoldDB" id="A0A7W1XRP0"/>
<dbReference type="Gene3D" id="3.40.50.300">
    <property type="entry name" value="P-loop containing nucleotide triphosphate hydrolases"/>
    <property type="match status" value="1"/>
</dbReference>
<keyword evidence="3" id="KW-0805">Transcription regulation</keyword>
<evidence type="ECO:0000256" key="1">
    <source>
        <dbReference type="ARBA" id="ARBA00022741"/>
    </source>
</evidence>
<keyword evidence="4" id="KW-0238">DNA-binding</keyword>
<keyword evidence="8" id="KW-1185">Reference proteome</keyword>
<dbReference type="GO" id="GO:0006355">
    <property type="term" value="P:regulation of DNA-templated transcription"/>
    <property type="evidence" value="ECO:0007669"/>
    <property type="project" value="InterPro"/>
</dbReference>
<dbReference type="InterPro" id="IPR003018">
    <property type="entry name" value="GAF"/>
</dbReference>
<dbReference type="InterPro" id="IPR025662">
    <property type="entry name" value="Sigma_54_int_dom_ATP-bd_1"/>
</dbReference>
<dbReference type="Pfam" id="PF00158">
    <property type="entry name" value="Sigma54_activat"/>
    <property type="match status" value="1"/>
</dbReference>
<evidence type="ECO:0000256" key="5">
    <source>
        <dbReference type="ARBA" id="ARBA00023163"/>
    </source>
</evidence>
<dbReference type="Pfam" id="PF02954">
    <property type="entry name" value="HTH_8"/>
    <property type="match status" value="1"/>
</dbReference>
<dbReference type="Gene3D" id="3.30.450.40">
    <property type="match status" value="1"/>
</dbReference>
<dbReference type="SMART" id="SM00382">
    <property type="entry name" value="AAA"/>
    <property type="match status" value="1"/>
</dbReference>
<dbReference type="FunFam" id="3.40.50.300:FF:000006">
    <property type="entry name" value="DNA-binding transcriptional regulator NtrC"/>
    <property type="match status" value="1"/>
</dbReference>
<dbReference type="Pfam" id="PF25601">
    <property type="entry name" value="AAA_lid_14"/>
    <property type="match status" value="1"/>
</dbReference>
<dbReference type="GO" id="GO:0005524">
    <property type="term" value="F:ATP binding"/>
    <property type="evidence" value="ECO:0007669"/>
    <property type="project" value="UniProtKB-KW"/>
</dbReference>
<dbReference type="SUPFAM" id="SSF52540">
    <property type="entry name" value="P-loop containing nucleoside triphosphate hydrolases"/>
    <property type="match status" value="1"/>
</dbReference>
<evidence type="ECO:0000256" key="4">
    <source>
        <dbReference type="ARBA" id="ARBA00023125"/>
    </source>
</evidence>
<evidence type="ECO:0000259" key="6">
    <source>
        <dbReference type="PROSITE" id="PS50045"/>
    </source>
</evidence>
<dbReference type="InterPro" id="IPR025944">
    <property type="entry name" value="Sigma_54_int_dom_CS"/>
</dbReference>
<dbReference type="Gene3D" id="1.10.8.60">
    <property type="match status" value="1"/>
</dbReference>
<dbReference type="InterPro" id="IPR029016">
    <property type="entry name" value="GAF-like_dom_sf"/>
</dbReference>
<keyword evidence="2" id="KW-0067">ATP-binding</keyword>
<dbReference type="CDD" id="cd00009">
    <property type="entry name" value="AAA"/>
    <property type="match status" value="1"/>
</dbReference>
<evidence type="ECO:0000256" key="2">
    <source>
        <dbReference type="ARBA" id="ARBA00022840"/>
    </source>
</evidence>
<reference evidence="7 8" key="1">
    <citation type="submission" date="2020-07" db="EMBL/GenBank/DDBJ databases">
        <title>Thermoactinomyces phylogeny.</title>
        <authorList>
            <person name="Dunlap C."/>
        </authorList>
    </citation>
    <scope>NUCLEOTIDE SEQUENCE [LARGE SCALE GENOMIC DNA]</scope>
    <source>
        <strain evidence="7 8">AMNI-1</strain>
    </source>
</reference>
<dbReference type="SUPFAM" id="SSF46689">
    <property type="entry name" value="Homeodomain-like"/>
    <property type="match status" value="1"/>
</dbReference>
<organism evidence="7 8">
    <name type="scientific">Thermoactinomyces mirandus</name>
    <dbReference type="NCBI Taxonomy" id="2756294"/>
    <lineage>
        <taxon>Bacteria</taxon>
        <taxon>Bacillati</taxon>
        <taxon>Bacillota</taxon>
        <taxon>Bacilli</taxon>
        <taxon>Bacillales</taxon>
        <taxon>Thermoactinomycetaceae</taxon>
        <taxon>Thermoactinomyces</taxon>
    </lineage>
</organism>
<dbReference type="PRINTS" id="PR01590">
    <property type="entry name" value="HTHFIS"/>
</dbReference>
<feature type="domain" description="Sigma-54 factor interaction" evidence="6">
    <location>
        <begin position="310"/>
        <end position="535"/>
    </location>
</feature>
<proteinExistence type="predicted"/>
<evidence type="ECO:0000313" key="7">
    <source>
        <dbReference type="EMBL" id="MBA4602049.1"/>
    </source>
</evidence>
<sequence length="613" mass="69328">MFGTLSKGVWKQFVQEGVLDDSRLKKTISESWLRCMKKGVNPYLGEGKQVLSGESFCRLKDENALLLDVAVPYIEKIFNYIKGTHSIILLIDPQGYVLTAKGDKDIKRLARKINFVEGVKWTEEEVGTNAIGTSLVTREPVVVTGSEHYALASQPWTCSAAPIRDDEGDLLGVINISSPVQHHQPFTFATVVSGSYAIENEWKLRKHNDNRELLQKSFNLAEARIPAVICNNRKQILFASCCVQSRIGQWEGMHLRELKEYGFSERQCTPIYSDRHGGKLGFYVDLKHARQTSGTENAKKPFVSFSFPGEMGTSEAFGQTLQNVIRVAGTKANVFIYGESGTGKELIARAIHQNSDCKNGPFVAVNCGAIPCDLMESELFGYAKGAFTGARSQGYQGKFEQANHGTIFLDEIGEISPAMQVALLRVLQEKKITPIGSKREIPLNLRVITATNRDLRQMVREGAFRKDLFYRLYVFPIYVPALRERKEDIPGLVRYYCRENGWDVEIPESMMKKMVNYEWPGNIRELFNVLERICILSEGNSPDPFLIEQMIHQQLLNDSREAKKEKLLTVREEIQKQEILEALKKTGGNVSEAARMLNVPRSTFYRRLKKYGL</sequence>
<dbReference type="PROSITE" id="PS50045">
    <property type="entry name" value="SIGMA54_INTERACT_4"/>
    <property type="match status" value="1"/>
</dbReference>
<dbReference type="Proteomes" id="UP000538292">
    <property type="component" value="Unassembled WGS sequence"/>
</dbReference>
<dbReference type="InterPro" id="IPR002078">
    <property type="entry name" value="Sigma_54_int"/>
</dbReference>
<dbReference type="InterPro" id="IPR058031">
    <property type="entry name" value="AAA_lid_NorR"/>
</dbReference>
<keyword evidence="1" id="KW-0547">Nucleotide-binding</keyword>
<protein>
    <submittedName>
        <fullName evidence="7">Sigma-54-dependent Fis family transcriptional regulator</fullName>
    </submittedName>
</protein>
<dbReference type="InterPro" id="IPR002197">
    <property type="entry name" value="HTH_Fis"/>
</dbReference>
<dbReference type="GO" id="GO:0043565">
    <property type="term" value="F:sequence-specific DNA binding"/>
    <property type="evidence" value="ECO:0007669"/>
    <property type="project" value="InterPro"/>
</dbReference>
<dbReference type="PANTHER" id="PTHR32071">
    <property type="entry name" value="TRANSCRIPTIONAL REGULATORY PROTEIN"/>
    <property type="match status" value="1"/>
</dbReference>
<accession>A0A7W1XRP0</accession>
<dbReference type="Gene3D" id="1.10.10.60">
    <property type="entry name" value="Homeodomain-like"/>
    <property type="match status" value="1"/>
</dbReference>
<gene>
    <name evidence="7" type="ORF">H2C83_06905</name>
</gene>
<dbReference type="PROSITE" id="PS00675">
    <property type="entry name" value="SIGMA54_INTERACT_1"/>
    <property type="match status" value="1"/>
</dbReference>
<comment type="caution">
    <text evidence="7">The sequence shown here is derived from an EMBL/GenBank/DDBJ whole genome shotgun (WGS) entry which is preliminary data.</text>
</comment>
<dbReference type="InterPro" id="IPR009057">
    <property type="entry name" value="Homeodomain-like_sf"/>
</dbReference>
<dbReference type="Pfam" id="PF01590">
    <property type="entry name" value="GAF"/>
    <property type="match status" value="1"/>
</dbReference>
<name>A0A7W1XRP0_9BACL</name>
<dbReference type="RefSeq" id="WP_181739182.1">
    <property type="nucleotide sequence ID" value="NZ_JACEOL010000023.1"/>
</dbReference>
<dbReference type="EMBL" id="JACEOL010000023">
    <property type="protein sequence ID" value="MBA4602049.1"/>
    <property type="molecule type" value="Genomic_DNA"/>
</dbReference>
<dbReference type="PANTHER" id="PTHR32071:SF101">
    <property type="entry name" value="ACETOIN DEHYDROGENASE OPERON TRANSCRIPTIONAL ACTIVATOR ACOR"/>
    <property type="match status" value="1"/>
</dbReference>